<comment type="function">
    <text evidence="8">Nucleotidyltransferase involved in the post-translational modification of proteins. It can catalyze the addition of adenosine monophosphate (AMP) or uridine monophosphate (UMP) to a protein, resulting in modifications known as AMPylation and UMPylation.</text>
</comment>
<feature type="binding site" evidence="8">
    <location>
        <position position="229"/>
    </location>
    <ligand>
        <name>ATP</name>
        <dbReference type="ChEBI" id="CHEBI:30616"/>
    </ligand>
</feature>
<keyword evidence="4 8" id="KW-0479">Metal-binding</keyword>
<feature type="binding site" evidence="8">
    <location>
        <position position="99"/>
    </location>
    <ligand>
        <name>ATP</name>
        <dbReference type="ChEBI" id="CHEBI:30616"/>
    </ligand>
</feature>
<keyword evidence="6 8" id="KW-0067">ATP-binding</keyword>
<dbReference type="GO" id="GO:0070733">
    <property type="term" value="F:AMPylase activity"/>
    <property type="evidence" value="ECO:0007669"/>
    <property type="project" value="UniProtKB-EC"/>
</dbReference>
<evidence type="ECO:0000256" key="3">
    <source>
        <dbReference type="ARBA" id="ARBA00022695"/>
    </source>
</evidence>
<feature type="binding site" evidence="8">
    <location>
        <position position="149"/>
    </location>
    <ligand>
        <name>ATP</name>
        <dbReference type="ChEBI" id="CHEBI:30616"/>
    </ligand>
</feature>
<keyword evidence="8" id="KW-0464">Manganese</keyword>
<comment type="catalytic activity">
    <reaction evidence="8">
        <text>L-histidyl-[protein] + UTP = N(tele)-(5'-uridylyl)-L-histidyl-[protein] + diphosphate</text>
        <dbReference type="Rhea" id="RHEA:83891"/>
        <dbReference type="Rhea" id="RHEA-COMP:9745"/>
        <dbReference type="Rhea" id="RHEA-COMP:20239"/>
        <dbReference type="ChEBI" id="CHEBI:29979"/>
        <dbReference type="ChEBI" id="CHEBI:33019"/>
        <dbReference type="ChEBI" id="CHEBI:46398"/>
        <dbReference type="ChEBI" id="CHEBI:233474"/>
    </reaction>
</comment>
<feature type="binding site" evidence="8">
    <location>
        <position position="156"/>
    </location>
    <ligand>
        <name>ATP</name>
        <dbReference type="ChEBI" id="CHEBI:30616"/>
    </ligand>
</feature>
<feature type="binding site" evidence="8">
    <location>
        <position position="71"/>
    </location>
    <ligand>
        <name>ATP</name>
        <dbReference type="ChEBI" id="CHEBI:30616"/>
    </ligand>
</feature>
<evidence type="ECO:0000256" key="8">
    <source>
        <dbReference type="HAMAP-Rule" id="MF_00692"/>
    </source>
</evidence>
<dbReference type="Pfam" id="PF02696">
    <property type="entry name" value="SelO"/>
    <property type="match status" value="1"/>
</dbReference>
<evidence type="ECO:0000256" key="6">
    <source>
        <dbReference type="ARBA" id="ARBA00022840"/>
    </source>
</evidence>
<feature type="active site" description="Proton acceptor" evidence="8">
    <location>
        <position position="219"/>
    </location>
</feature>
<name>A0A379DBS3_9FIRM</name>
<keyword evidence="5 8" id="KW-0547">Nucleotide-binding</keyword>
<reference evidence="9 10" key="1">
    <citation type="submission" date="2018-06" db="EMBL/GenBank/DDBJ databases">
        <authorList>
            <consortium name="Pathogen Informatics"/>
            <person name="Doyle S."/>
        </authorList>
    </citation>
    <scope>NUCLEOTIDE SEQUENCE [LARGE SCALE GENOMIC DNA]</scope>
    <source>
        <strain evidence="9 10">NCTC11088</strain>
    </source>
</reference>
<dbReference type="HAMAP" id="MF_00692">
    <property type="entry name" value="SelO"/>
    <property type="match status" value="1"/>
</dbReference>
<dbReference type="AlphaFoldDB" id="A0A379DBS3"/>
<comment type="catalytic activity">
    <reaction evidence="8">
        <text>L-tyrosyl-[protein] + UTP = O-(5'-uridylyl)-L-tyrosyl-[protein] + diphosphate</text>
        <dbReference type="Rhea" id="RHEA:83887"/>
        <dbReference type="Rhea" id="RHEA-COMP:10136"/>
        <dbReference type="Rhea" id="RHEA-COMP:20238"/>
        <dbReference type="ChEBI" id="CHEBI:33019"/>
        <dbReference type="ChEBI" id="CHEBI:46398"/>
        <dbReference type="ChEBI" id="CHEBI:46858"/>
        <dbReference type="ChEBI" id="CHEBI:90602"/>
    </reaction>
</comment>
<feature type="binding site" evidence="8">
    <location>
        <position position="86"/>
    </location>
    <ligand>
        <name>ATP</name>
        <dbReference type="ChEBI" id="CHEBI:30616"/>
    </ligand>
</feature>
<comment type="catalytic activity">
    <reaction evidence="8">
        <text>L-seryl-[protein] + ATP = 3-O-(5'-adenylyl)-L-seryl-[protein] + diphosphate</text>
        <dbReference type="Rhea" id="RHEA:58120"/>
        <dbReference type="Rhea" id="RHEA-COMP:9863"/>
        <dbReference type="Rhea" id="RHEA-COMP:15073"/>
        <dbReference type="ChEBI" id="CHEBI:29999"/>
        <dbReference type="ChEBI" id="CHEBI:30616"/>
        <dbReference type="ChEBI" id="CHEBI:33019"/>
        <dbReference type="ChEBI" id="CHEBI:142516"/>
        <dbReference type="EC" id="2.7.7.108"/>
    </reaction>
</comment>
<evidence type="ECO:0000256" key="1">
    <source>
        <dbReference type="ARBA" id="ARBA00009747"/>
    </source>
</evidence>
<comment type="catalytic activity">
    <reaction evidence="8">
        <text>L-seryl-[protein] + UTP = O-(5'-uridylyl)-L-seryl-[protein] + diphosphate</text>
        <dbReference type="Rhea" id="RHEA:64604"/>
        <dbReference type="Rhea" id="RHEA-COMP:9863"/>
        <dbReference type="Rhea" id="RHEA-COMP:16635"/>
        <dbReference type="ChEBI" id="CHEBI:29999"/>
        <dbReference type="ChEBI" id="CHEBI:33019"/>
        <dbReference type="ChEBI" id="CHEBI:46398"/>
        <dbReference type="ChEBI" id="CHEBI:156051"/>
    </reaction>
</comment>
<evidence type="ECO:0000256" key="5">
    <source>
        <dbReference type="ARBA" id="ARBA00022741"/>
    </source>
</evidence>
<evidence type="ECO:0000256" key="7">
    <source>
        <dbReference type="ARBA" id="ARBA00022842"/>
    </source>
</evidence>
<dbReference type="RefSeq" id="WP_115312027.1">
    <property type="nucleotide sequence ID" value="NZ_UGTH01000001.1"/>
</dbReference>
<evidence type="ECO:0000313" key="10">
    <source>
        <dbReference type="Proteomes" id="UP000254777"/>
    </source>
</evidence>
<proteinExistence type="inferred from homology"/>
<sequence length="438" mass="50525">MNHEYLNELSSLFYSRVKPTERPKEYVKINEKLLSELDLNLDEIDYDSDEIIAMAYSGHQFGYFTRLGDGRAALLGDIDGLELHLKGSGKTPYSRGGDGKATLGSMVREYLISESMYNLNVPTTRNLFVAKTGNAVIRNKVEDGAVSLRIAKTHVRFGTFGYASEMGKESVKELLNYVSNKLYDGVSPFDLLKRISEQGAKLMAKWMSVGFIHGVMNTDNMSLAVETIDYGPCAFMDIYNPETVFSSIDTIGRYKYSNQPKIYQWNLARFAEYILDVLLEEVTKEEIEEVISNFSKLYEEAFEREFFNKLGIEKPEENDHELIYELLNIMYMNKMDFTNTFYKLTIGEYPEELEGFVKKWEPKCTSRELMENSNPVVIPRNEIVEKVIKSAESGNYKPFEEAIRVFSDPYNYKIEIDEKYKTPMQEKDIIKYKTYCGT</sequence>
<keyword evidence="7 8" id="KW-0460">Magnesium</keyword>
<accession>A0A379DBS3</accession>
<feature type="binding site" evidence="8">
    <location>
        <position position="220"/>
    </location>
    <ligand>
        <name>Mg(2+)</name>
        <dbReference type="ChEBI" id="CHEBI:18420"/>
    </ligand>
</feature>
<gene>
    <name evidence="8" type="primary">ydiU</name>
    <name evidence="8" type="synonym">selO</name>
    <name evidence="9" type="ORF">NCTC11088_00783</name>
</gene>
<evidence type="ECO:0000256" key="4">
    <source>
        <dbReference type="ARBA" id="ARBA00022723"/>
    </source>
</evidence>
<dbReference type="PANTHER" id="PTHR12153">
    <property type="entry name" value="SELENOPROTEIN O"/>
    <property type="match status" value="1"/>
</dbReference>
<dbReference type="GO" id="GO:0000287">
    <property type="term" value="F:magnesium ion binding"/>
    <property type="evidence" value="ECO:0007669"/>
    <property type="project" value="UniProtKB-UniRule"/>
</dbReference>
<comment type="similarity">
    <text evidence="1 8">Belongs to the SELO family.</text>
</comment>
<feature type="binding site" evidence="8">
    <location>
        <position position="229"/>
    </location>
    <ligand>
        <name>Mg(2+)</name>
        <dbReference type="ChEBI" id="CHEBI:18420"/>
    </ligand>
</feature>
<comment type="catalytic activity">
    <reaction evidence="8">
        <text>L-tyrosyl-[protein] + ATP = O-(5'-adenylyl)-L-tyrosyl-[protein] + diphosphate</text>
        <dbReference type="Rhea" id="RHEA:54288"/>
        <dbReference type="Rhea" id="RHEA-COMP:10136"/>
        <dbReference type="Rhea" id="RHEA-COMP:13846"/>
        <dbReference type="ChEBI" id="CHEBI:30616"/>
        <dbReference type="ChEBI" id="CHEBI:33019"/>
        <dbReference type="ChEBI" id="CHEBI:46858"/>
        <dbReference type="ChEBI" id="CHEBI:83624"/>
        <dbReference type="EC" id="2.7.7.108"/>
    </reaction>
</comment>
<keyword evidence="3 8" id="KW-0548">Nucleotidyltransferase</keyword>
<dbReference type="EC" id="2.7.7.108" evidence="8"/>
<comment type="cofactor">
    <cofactor evidence="8">
        <name>Mg(2+)</name>
        <dbReference type="ChEBI" id="CHEBI:18420"/>
    </cofactor>
    <cofactor evidence="8">
        <name>Mn(2+)</name>
        <dbReference type="ChEBI" id="CHEBI:29035"/>
    </cofactor>
</comment>
<comment type="catalytic activity">
    <reaction evidence="8">
        <text>L-threonyl-[protein] + ATP = 3-O-(5'-adenylyl)-L-threonyl-[protein] + diphosphate</text>
        <dbReference type="Rhea" id="RHEA:54292"/>
        <dbReference type="Rhea" id="RHEA-COMP:11060"/>
        <dbReference type="Rhea" id="RHEA-COMP:13847"/>
        <dbReference type="ChEBI" id="CHEBI:30013"/>
        <dbReference type="ChEBI" id="CHEBI:30616"/>
        <dbReference type="ChEBI" id="CHEBI:33019"/>
        <dbReference type="ChEBI" id="CHEBI:138113"/>
        <dbReference type="EC" id="2.7.7.108"/>
    </reaction>
</comment>
<dbReference type="GO" id="GO:0005524">
    <property type="term" value="F:ATP binding"/>
    <property type="evidence" value="ECO:0007669"/>
    <property type="project" value="UniProtKB-UniRule"/>
</dbReference>
<organism evidence="9 10">
    <name type="scientific">Peptoniphilus indolicus</name>
    <dbReference type="NCBI Taxonomy" id="33030"/>
    <lineage>
        <taxon>Bacteria</taxon>
        <taxon>Bacillati</taxon>
        <taxon>Bacillota</taxon>
        <taxon>Tissierellia</taxon>
        <taxon>Tissierellales</taxon>
        <taxon>Peptoniphilaceae</taxon>
        <taxon>Peptoniphilus</taxon>
    </lineage>
</organism>
<evidence type="ECO:0000256" key="2">
    <source>
        <dbReference type="ARBA" id="ARBA00022679"/>
    </source>
</evidence>
<dbReference type="EMBL" id="UGTH01000001">
    <property type="protein sequence ID" value="SUB75021.1"/>
    <property type="molecule type" value="Genomic_DNA"/>
</dbReference>
<dbReference type="Proteomes" id="UP000254777">
    <property type="component" value="Unassembled WGS sequence"/>
</dbReference>
<feature type="binding site" evidence="8">
    <location>
        <position position="70"/>
    </location>
    <ligand>
        <name>ATP</name>
        <dbReference type="ChEBI" id="CHEBI:30616"/>
    </ligand>
</feature>
<dbReference type="InterPro" id="IPR003846">
    <property type="entry name" value="SelO"/>
</dbReference>
<keyword evidence="2 8" id="KW-0808">Transferase</keyword>
<dbReference type="PANTHER" id="PTHR12153:SF15">
    <property type="entry name" value="PROTEIN ADENYLYLTRANSFERASE SELO, MITOCHONDRIAL"/>
    <property type="match status" value="1"/>
</dbReference>
<dbReference type="EC" id="2.7.7.-" evidence="8"/>
<evidence type="ECO:0000313" key="9">
    <source>
        <dbReference type="EMBL" id="SUB75021.1"/>
    </source>
</evidence>
<feature type="binding site" evidence="8">
    <location>
        <position position="98"/>
    </location>
    <ligand>
        <name>ATP</name>
        <dbReference type="ChEBI" id="CHEBI:30616"/>
    </ligand>
</feature>
<dbReference type="GO" id="GO:0030145">
    <property type="term" value="F:manganese ion binding"/>
    <property type="evidence" value="ECO:0007669"/>
    <property type="project" value="UniProtKB-UniRule"/>
</dbReference>
<feature type="binding site" evidence="8">
    <location>
        <position position="68"/>
    </location>
    <ligand>
        <name>ATP</name>
        <dbReference type="ChEBI" id="CHEBI:30616"/>
    </ligand>
</feature>
<protein>
    <recommendedName>
        <fullName evidence="8">Protein nucleotidyltransferase YdiU</fullName>
        <ecNumber evidence="8">2.7.7.-</ecNumber>
    </recommendedName>
    <alternativeName>
        <fullName evidence="8">Protein adenylyltransferase YdiU</fullName>
        <ecNumber evidence="8">2.7.7.108</ecNumber>
    </alternativeName>
    <alternativeName>
        <fullName evidence="8">Protein uridylyltransferase YdiU</fullName>
        <ecNumber evidence="8">2.7.7.-</ecNumber>
    </alternativeName>
</protein>